<dbReference type="GO" id="GO:0035514">
    <property type="term" value="F:DNA demethylase activity"/>
    <property type="evidence" value="ECO:0007669"/>
    <property type="project" value="InterPro"/>
</dbReference>
<feature type="region of interest" description="Disordered" evidence="6">
    <location>
        <begin position="413"/>
        <end position="485"/>
    </location>
</feature>
<evidence type="ECO:0000256" key="5">
    <source>
        <dbReference type="ARBA" id="ARBA00023014"/>
    </source>
</evidence>
<evidence type="ECO:0008006" key="11">
    <source>
        <dbReference type="Google" id="ProtNLM"/>
    </source>
</evidence>
<evidence type="ECO:0000313" key="10">
    <source>
        <dbReference type="Proteomes" id="UP000631114"/>
    </source>
</evidence>
<dbReference type="PANTHER" id="PTHR46213:SF13">
    <property type="entry name" value="DEMETER-LIKE PROTEIN 2-RELATED"/>
    <property type="match status" value="1"/>
</dbReference>
<name>A0A835LKX6_9MAGN</name>
<accession>A0A835LKX6</accession>
<dbReference type="Proteomes" id="UP000631114">
    <property type="component" value="Unassembled WGS sequence"/>
</dbReference>
<feature type="compositionally biased region" description="Basic and acidic residues" evidence="6">
    <location>
        <begin position="444"/>
        <end position="458"/>
    </location>
</feature>
<organism evidence="9 10">
    <name type="scientific">Coptis chinensis</name>
    <dbReference type="NCBI Taxonomy" id="261450"/>
    <lineage>
        <taxon>Eukaryota</taxon>
        <taxon>Viridiplantae</taxon>
        <taxon>Streptophyta</taxon>
        <taxon>Embryophyta</taxon>
        <taxon>Tracheophyta</taxon>
        <taxon>Spermatophyta</taxon>
        <taxon>Magnoliopsida</taxon>
        <taxon>Ranunculales</taxon>
        <taxon>Ranunculaceae</taxon>
        <taxon>Coptidoideae</taxon>
        <taxon>Coptis</taxon>
    </lineage>
</organism>
<dbReference type="GO" id="GO:0046872">
    <property type="term" value="F:metal ion binding"/>
    <property type="evidence" value="ECO:0007669"/>
    <property type="project" value="UniProtKB-KW"/>
</dbReference>
<feature type="domain" description="Demeter RRM-fold" evidence="7">
    <location>
        <begin position="1954"/>
        <end position="2054"/>
    </location>
</feature>
<dbReference type="InterPro" id="IPR028925">
    <property type="entry name" value="RRM_DME"/>
</dbReference>
<dbReference type="GO" id="GO:0019104">
    <property type="term" value="F:DNA N-glycosylase activity"/>
    <property type="evidence" value="ECO:0007669"/>
    <property type="project" value="InterPro"/>
</dbReference>
<dbReference type="InterPro" id="IPR023170">
    <property type="entry name" value="HhH_base_excis_C"/>
</dbReference>
<feature type="compositionally biased region" description="Low complexity" evidence="6">
    <location>
        <begin position="1475"/>
        <end position="1484"/>
    </location>
</feature>
<dbReference type="Pfam" id="PF15628">
    <property type="entry name" value="RRM_DME"/>
    <property type="match status" value="1"/>
</dbReference>
<evidence type="ECO:0000256" key="3">
    <source>
        <dbReference type="ARBA" id="ARBA00022723"/>
    </source>
</evidence>
<dbReference type="Gene3D" id="1.10.1670.10">
    <property type="entry name" value="Helix-hairpin-Helix base-excision DNA repair enzymes (C-terminal)"/>
    <property type="match status" value="1"/>
</dbReference>
<dbReference type="EMBL" id="JADFTS010000007">
    <property type="protein sequence ID" value="KAF9598705.1"/>
    <property type="molecule type" value="Genomic_DNA"/>
</dbReference>
<feature type="compositionally biased region" description="Basic residues" evidence="6">
    <location>
        <begin position="468"/>
        <end position="478"/>
    </location>
</feature>
<comment type="caution">
    <text evidence="9">The sequence shown here is derived from an EMBL/GenBank/DDBJ whole genome shotgun (WGS) entry which is preliminary data.</text>
</comment>
<comment type="cofactor">
    <cofactor evidence="1">
        <name>[4Fe-4S] cluster</name>
        <dbReference type="ChEBI" id="CHEBI:49883"/>
    </cofactor>
</comment>
<keyword evidence="10" id="KW-1185">Reference proteome</keyword>
<dbReference type="GO" id="GO:0051539">
    <property type="term" value="F:4 iron, 4 sulfur cluster binding"/>
    <property type="evidence" value="ECO:0007669"/>
    <property type="project" value="UniProtKB-KW"/>
</dbReference>
<reference evidence="9 10" key="1">
    <citation type="submission" date="2020-10" db="EMBL/GenBank/DDBJ databases">
        <title>The Coptis chinensis genome and diversification of protoberbering-type alkaloids.</title>
        <authorList>
            <person name="Wang B."/>
            <person name="Shu S."/>
            <person name="Song C."/>
            <person name="Liu Y."/>
        </authorList>
    </citation>
    <scope>NUCLEOTIDE SEQUENCE [LARGE SCALE GENOMIC DNA]</scope>
    <source>
        <strain evidence="9">HL-2020</strain>
        <tissue evidence="9">Leaf</tissue>
    </source>
</reference>
<feature type="region of interest" description="Disordered" evidence="6">
    <location>
        <begin position="1"/>
        <end position="30"/>
    </location>
</feature>
<feature type="compositionally biased region" description="Basic and acidic residues" evidence="6">
    <location>
        <begin position="413"/>
        <end position="429"/>
    </location>
</feature>
<dbReference type="InterPro" id="IPR003651">
    <property type="entry name" value="Endonuclease3_FeS-loop_motif"/>
</dbReference>
<evidence type="ECO:0000313" key="9">
    <source>
        <dbReference type="EMBL" id="KAF9598705.1"/>
    </source>
</evidence>
<dbReference type="Gene3D" id="1.10.340.30">
    <property type="entry name" value="Hypothetical protein, domain 2"/>
    <property type="match status" value="1"/>
</dbReference>
<proteinExistence type="predicted"/>
<dbReference type="GO" id="GO:0141166">
    <property type="term" value="P:chromosomal 5-methylcytosine DNA demethylation pathway"/>
    <property type="evidence" value="ECO:0007669"/>
    <property type="project" value="InterPro"/>
</dbReference>
<keyword evidence="2" id="KW-0004">4Fe-4S</keyword>
<evidence type="ECO:0000256" key="2">
    <source>
        <dbReference type="ARBA" id="ARBA00022485"/>
    </source>
</evidence>
<dbReference type="InterPro" id="IPR011257">
    <property type="entry name" value="DNA_glycosylase"/>
</dbReference>
<feature type="domain" description="Permuted single zf-CXXC unit" evidence="8">
    <location>
        <begin position="1920"/>
        <end position="1951"/>
    </location>
</feature>
<gene>
    <name evidence="9" type="ORF">IFM89_029955</name>
</gene>
<keyword evidence="5" id="KW-0411">Iron-sulfur</keyword>
<dbReference type="OrthoDB" id="5607at2759"/>
<feature type="compositionally biased region" description="Polar residues" evidence="6">
    <location>
        <begin position="627"/>
        <end position="642"/>
    </location>
</feature>
<dbReference type="InterPro" id="IPR044811">
    <property type="entry name" value="DME/ROS1"/>
</dbReference>
<feature type="region of interest" description="Disordered" evidence="6">
    <location>
        <begin position="596"/>
        <end position="666"/>
    </location>
</feature>
<sequence length="2070" mass="230834">MDFGRGISIQEEKGSKIPGTWSPVTPGRPIPMRPQANITERHGNQTARSNWLDNGVPTEFHQGNTLFPNGGLNTTTTDQYREVNNWDSAVASRRLYEQNGSSLIQPMNNGAKDWNSMCYQNLLDSVNAGSGASGTQQRAQSNVASPHQFPFPLPPIETNQFETNSANILLSDLNYSISTNQMNGGYHSPQMTQLLLLYMLFSTDGFPVPYGSTYDLNSSPETMADAISNGNISFPSAAVTMDEGDKMQNHQLCNGMSEGSMPFWFASLAPDKRMQNQSTSVVLSGNTAFQYVPATQEGSKMQNNLNLPIDVNGNAMMGLTLAPVTPIDVNGNAMIGLALAPVTPEKEASRMHHHQLSETVSNLEDCGSPKHNYIELHSPESCLQSLVNSSTAPQQPLPPTFESTAAVLSTQLEDNHQSEKEGNDIDLNKTPHQKSRKKKYTPRVLKEGKPKRAPKSTEKQNNVEGSQKVKRKYVRKTPVKATSTPSTDVQEINEVDPCVARRSCKRSLNFDLVNHDKTLIQQENAFKNNDNSTFNNISESQAHRQRARNIDSSPVGIAFDLNRSSTQEIENYISLPPEEPQPTRRELLRQNLEIMGRNTHDPGTAVECETSGRKEKIRQSSSLQSSIPPVSTNQYKLDSISHTPLAENREERVSKRAHSPTPEDSRLRSMNLMGAHFNDLQSYAEMLFPDIYKKRRSEKIHISRSHVANDANTMFHTSQGSSFQQCYPGTKLSSHQGNFSQHYIANGAAYLRNGASMPIREHNALSLPTEHSHHVQNILADSSTGEPCRTTFDNLKTPELMLTIRQTDIKTRKRSKGHTRVRDLTTLTSLAQYNNLHSSLPGNTPSHDRRVTGTQHWIQPPAVNCQANFKMKQRSRKGCNSNMVCFPNAGDMRIQEHQVFISGNRRTSAKSKGPLIVIQQLNSPLDDLIQKFEFLSMNGGSNRFSVNEQTALVPFKGDHRIVPYEGKFDPNKRKKPRPKVDLDMKTQRVWNFLMGKEATDGVEGTDLEQEWDEQRHVFRGRTDLFIARMHLIQGDRAFTPWYGSVLDSVIGVFLTQNVSDHLSSSAFMNLASRFQKHTSNEETDCQEGTEMYVEEPEVAILDLGNSEWYGKMPSEPVKSQDSRCLFTLQEAENIGDRETGNSSESIESTTSGCFSGISDKKLDTCEGRHDMSEDPQTKSGILTTGISCASSEEAVDRRTIESENSGISPQNSAESSLLQVTVGNMNEEKGSSTLSEDGRALEEVVSSKSPVNSFIYQKKEVINSCSGSNSEEEDPTNRCKPNGFTNSTTFMELLHMQDPTVPPQCYNTGNKGLLIDLNSTIFPNHSEARDSKKISNHNGDVRETLQEKMSLNSQAAAVGTPYSSLNMSSEHPIISSEQESCLEKQLNSWKNHQLETNKTLGDQPTEPEILDAFSQRRNSTMQQAGSNSPNFSGETLDVVESMHLLDKKNSTENTDAESVMKERVPLSKKLSHEITTGTSKPSGKPGKEKKKAVDWDYLRKEAYEKCGKRERNPKTMDSLDWEAVRCADVKDIAKAIKERGMNNMLAERIKDFLDRLVREHGSLDLEWLRDAPPDKVNISVEASFKQGVPIKRKGIRTEERRMCPTLDPASPCFSSKILIETAVQFCDGFVHLGVMSHGRKLDPTTTRITSTASSRNVSIQFWNLYRSIFGRGYVHLIKEHLSLNYRYELHYQLITFGKVFCTKSKPNCNACPMRAECKHFASAFASARLALPGPEEKGVVSSTIPNMANQNQAAANQTSAVSISPMLLPPPEQNILSETITRIKSSEPIIEVPASPEPECHEVLESDIEDAFYEDPDEIPTIKLNIEDFASNLQNYMQKNMELQDGDVSKALVALTPEAASIPTAKLKNVSRLRTEHQVYELPDSHPLLKGMDKRVPGEVCSYLLAIWTPGETAESIQPPERCCGSQISGDLCSEKTCFSCNGIREANAQTVRGTLLIPSKTAMRGSFPLNGTYFQVNEVFADHASSLKPIDVPRAWLWNLPRRTVFFGTSIPTIFKGQTTEQIQNCFWRGYVCVRGFDQKTRAPRPLLARLHFPASRLAANIKAKRIEE</sequence>
<dbReference type="SMART" id="SM00525">
    <property type="entry name" value="FES"/>
    <property type="match status" value="1"/>
</dbReference>
<evidence type="ECO:0000259" key="8">
    <source>
        <dbReference type="Pfam" id="PF15629"/>
    </source>
</evidence>
<dbReference type="SUPFAM" id="SSF48150">
    <property type="entry name" value="DNA-glycosylase"/>
    <property type="match status" value="2"/>
</dbReference>
<dbReference type="InterPro" id="IPR028924">
    <property type="entry name" value="Perm-CXXC"/>
</dbReference>
<dbReference type="Pfam" id="PF15629">
    <property type="entry name" value="Perm-CXXC"/>
    <property type="match status" value="1"/>
</dbReference>
<feature type="compositionally biased region" description="Basic residues" evidence="6">
    <location>
        <begin position="431"/>
        <end position="441"/>
    </location>
</feature>
<evidence type="ECO:0000256" key="1">
    <source>
        <dbReference type="ARBA" id="ARBA00001966"/>
    </source>
</evidence>
<dbReference type="GO" id="GO:0006281">
    <property type="term" value="P:DNA repair"/>
    <property type="evidence" value="ECO:0007669"/>
    <property type="project" value="InterPro"/>
</dbReference>
<evidence type="ECO:0000256" key="6">
    <source>
        <dbReference type="SAM" id="MobiDB-lite"/>
    </source>
</evidence>
<keyword evidence="4" id="KW-0408">Iron</keyword>
<protein>
    <recommendedName>
        <fullName evidence="11">Transcriptional activator DEMETER</fullName>
    </recommendedName>
</protein>
<feature type="region of interest" description="Disordered" evidence="6">
    <location>
        <begin position="1449"/>
        <end position="1491"/>
    </location>
</feature>
<evidence type="ECO:0000256" key="4">
    <source>
        <dbReference type="ARBA" id="ARBA00023004"/>
    </source>
</evidence>
<evidence type="ECO:0000259" key="7">
    <source>
        <dbReference type="Pfam" id="PF15628"/>
    </source>
</evidence>
<dbReference type="PANTHER" id="PTHR46213">
    <property type="entry name" value="TRANSCRIPTIONAL ACTIVATOR DEMETER"/>
    <property type="match status" value="1"/>
</dbReference>
<keyword evidence="3" id="KW-0479">Metal-binding</keyword>